<dbReference type="PANTHER" id="PTHR11207:SF0">
    <property type="entry name" value="RIBONUCLEASE 3"/>
    <property type="match status" value="1"/>
</dbReference>
<dbReference type="InterPro" id="IPR011907">
    <property type="entry name" value="RNase_III"/>
</dbReference>
<dbReference type="RefSeq" id="WP_073708983.1">
    <property type="nucleotide sequence ID" value="NZ_MQSV01000002.1"/>
</dbReference>
<evidence type="ECO:0000259" key="11">
    <source>
        <dbReference type="PROSITE" id="PS50142"/>
    </source>
</evidence>
<dbReference type="Pfam" id="PF00035">
    <property type="entry name" value="dsrm"/>
    <property type="match status" value="1"/>
</dbReference>
<comment type="cofactor">
    <cofactor evidence="9">
        <name>Mg(2+)</name>
        <dbReference type="ChEBI" id="CHEBI:18420"/>
    </cofactor>
</comment>
<gene>
    <name evidence="9" type="primary">rnc</name>
    <name evidence="12" type="ORF">BSR29_03935</name>
</gene>
<dbReference type="EMBL" id="MQSV01000002">
    <property type="protein sequence ID" value="OKL48995.1"/>
    <property type="molecule type" value="Genomic_DNA"/>
</dbReference>
<feature type="domain" description="RNase III" evidence="11">
    <location>
        <begin position="31"/>
        <end position="145"/>
    </location>
</feature>
<keyword evidence="8 9" id="KW-0694">RNA-binding</keyword>
<reference evidence="12 13" key="1">
    <citation type="submission" date="2016-11" db="EMBL/GenBank/DDBJ databases">
        <title>Actinomyces gypaetusis sp. nov. isolated from the vulture Gypaetus barbatus in Qinghai Tibet Plateau China.</title>
        <authorList>
            <person name="Meng X."/>
        </authorList>
    </citation>
    <scope>NUCLEOTIDE SEQUENCE [LARGE SCALE GENOMIC DNA]</scope>
    <source>
        <strain evidence="12 13">VUL4_2</strain>
    </source>
</reference>
<evidence type="ECO:0000256" key="8">
    <source>
        <dbReference type="ARBA" id="ARBA00022884"/>
    </source>
</evidence>
<feature type="binding site" evidence="9">
    <location>
        <position position="58"/>
    </location>
    <ligand>
        <name>Mg(2+)</name>
        <dbReference type="ChEBI" id="CHEBI:18420"/>
    </ligand>
</feature>
<dbReference type="SUPFAM" id="SSF54768">
    <property type="entry name" value="dsRNA-binding domain-like"/>
    <property type="match status" value="1"/>
</dbReference>
<comment type="caution">
    <text evidence="12">The sequence shown here is derived from an EMBL/GenBank/DDBJ whole genome shotgun (WGS) entry which is preliminary data.</text>
</comment>
<dbReference type="Proteomes" id="UP000186785">
    <property type="component" value="Unassembled WGS sequence"/>
</dbReference>
<dbReference type="GO" id="GO:0008033">
    <property type="term" value="P:tRNA processing"/>
    <property type="evidence" value="ECO:0007669"/>
    <property type="project" value="UniProtKB-KW"/>
</dbReference>
<dbReference type="STRING" id="1921764.BSR28_03505"/>
<dbReference type="PROSITE" id="PS50137">
    <property type="entry name" value="DS_RBD"/>
    <property type="match status" value="1"/>
</dbReference>
<evidence type="ECO:0000256" key="4">
    <source>
        <dbReference type="ARBA" id="ARBA00022664"/>
    </source>
</evidence>
<dbReference type="Pfam" id="PF14622">
    <property type="entry name" value="Ribonucleas_3_3"/>
    <property type="match status" value="1"/>
</dbReference>
<proteinExistence type="inferred from homology"/>
<organism evidence="12 13">
    <name type="scientific">Boudabousia liubingyangii</name>
    <dbReference type="NCBI Taxonomy" id="1921764"/>
    <lineage>
        <taxon>Bacteria</taxon>
        <taxon>Bacillati</taxon>
        <taxon>Actinomycetota</taxon>
        <taxon>Actinomycetes</taxon>
        <taxon>Actinomycetales</taxon>
        <taxon>Actinomycetaceae</taxon>
        <taxon>Boudabousia</taxon>
    </lineage>
</organism>
<keyword evidence="6 9" id="KW-0255">Endonuclease</keyword>
<dbReference type="InterPro" id="IPR036389">
    <property type="entry name" value="RNase_III_sf"/>
</dbReference>
<keyword evidence="9" id="KW-0819">tRNA processing</keyword>
<dbReference type="GO" id="GO:0010468">
    <property type="term" value="P:regulation of gene expression"/>
    <property type="evidence" value="ECO:0007669"/>
    <property type="project" value="TreeGrafter"/>
</dbReference>
<comment type="subcellular location">
    <subcellularLocation>
        <location evidence="9">Cytoplasm</location>
    </subcellularLocation>
</comment>
<dbReference type="InterPro" id="IPR000999">
    <property type="entry name" value="RNase_III_dom"/>
</dbReference>
<evidence type="ECO:0000256" key="3">
    <source>
        <dbReference type="ARBA" id="ARBA00022552"/>
    </source>
</evidence>
<evidence type="ECO:0000256" key="6">
    <source>
        <dbReference type="ARBA" id="ARBA00022759"/>
    </source>
</evidence>
<dbReference type="Gene3D" id="1.10.1520.10">
    <property type="entry name" value="Ribonuclease III domain"/>
    <property type="match status" value="1"/>
</dbReference>
<dbReference type="InterPro" id="IPR014720">
    <property type="entry name" value="dsRBD_dom"/>
</dbReference>
<keyword evidence="9" id="KW-0699">rRNA-binding</keyword>
<feature type="active site" evidence="9">
    <location>
        <position position="62"/>
    </location>
</feature>
<dbReference type="OrthoDB" id="9805026at2"/>
<dbReference type="GO" id="GO:0005737">
    <property type="term" value="C:cytoplasm"/>
    <property type="evidence" value="ECO:0007669"/>
    <property type="project" value="UniProtKB-SubCell"/>
</dbReference>
<dbReference type="NCBIfam" id="TIGR02191">
    <property type="entry name" value="RNaseIII"/>
    <property type="match status" value="1"/>
</dbReference>
<evidence type="ECO:0000259" key="10">
    <source>
        <dbReference type="PROSITE" id="PS50137"/>
    </source>
</evidence>
<dbReference type="GO" id="GO:0004525">
    <property type="term" value="F:ribonuclease III activity"/>
    <property type="evidence" value="ECO:0007669"/>
    <property type="project" value="UniProtKB-UniRule"/>
</dbReference>
<dbReference type="PANTHER" id="PTHR11207">
    <property type="entry name" value="RIBONUCLEASE III"/>
    <property type="match status" value="1"/>
</dbReference>
<keyword evidence="9" id="KW-0479">Metal-binding</keyword>
<dbReference type="CDD" id="cd00593">
    <property type="entry name" value="RIBOc"/>
    <property type="match status" value="1"/>
</dbReference>
<dbReference type="PROSITE" id="PS50142">
    <property type="entry name" value="RNASE_3_2"/>
    <property type="match status" value="1"/>
</dbReference>
<evidence type="ECO:0000256" key="7">
    <source>
        <dbReference type="ARBA" id="ARBA00022801"/>
    </source>
</evidence>
<dbReference type="FunFam" id="1.10.1520.10:FF:000001">
    <property type="entry name" value="Ribonuclease 3"/>
    <property type="match status" value="1"/>
</dbReference>
<dbReference type="PROSITE" id="PS00517">
    <property type="entry name" value="RNASE_3_1"/>
    <property type="match status" value="1"/>
</dbReference>
<keyword evidence="13" id="KW-1185">Reference proteome</keyword>
<evidence type="ECO:0000256" key="1">
    <source>
        <dbReference type="ARBA" id="ARBA00000109"/>
    </source>
</evidence>
<dbReference type="EC" id="3.1.26.3" evidence="9"/>
<comment type="similarity">
    <text evidence="2">Belongs to the ribonuclease III family.</text>
</comment>
<keyword evidence="5 9" id="KW-0540">Nuclease</keyword>
<dbReference type="GO" id="GO:0006397">
    <property type="term" value="P:mRNA processing"/>
    <property type="evidence" value="ECO:0007669"/>
    <property type="project" value="UniProtKB-UniRule"/>
</dbReference>
<sequence length="263" mass="28314">MVKKKTQQDRAQRAVAPASQELLKTWGAQIDPELLVLALTHRSFANEAGGLPHNERLEFLGDSVLSIVVTDYLYRTYPDRPEAHLSKMRAGAVSQNALALVARNLNLGSYLLLGRGEQKTGGRDKDSILSDAVEAMIGATYLSIGLPETRLVVLGHLKPLLDDAISRGADTDAKTPLGELVAELEMGEVTYEVEGTGPAHEREYCATVMIQGKAYGQGTGTSKRKAEGQAARVALEKLRTENQISTAPILTGSGLHGETYPHA</sequence>
<comment type="catalytic activity">
    <reaction evidence="1 9">
        <text>Endonucleolytic cleavage to 5'-phosphomonoester.</text>
        <dbReference type="EC" id="3.1.26.3"/>
    </reaction>
</comment>
<dbReference type="SMART" id="SM00358">
    <property type="entry name" value="DSRM"/>
    <property type="match status" value="1"/>
</dbReference>
<feature type="binding site" evidence="9">
    <location>
        <position position="131"/>
    </location>
    <ligand>
        <name>Mg(2+)</name>
        <dbReference type="ChEBI" id="CHEBI:18420"/>
    </ligand>
</feature>
<evidence type="ECO:0000256" key="9">
    <source>
        <dbReference type="HAMAP-Rule" id="MF_00104"/>
    </source>
</evidence>
<dbReference type="SUPFAM" id="SSF69065">
    <property type="entry name" value="RNase III domain-like"/>
    <property type="match status" value="1"/>
</dbReference>
<keyword evidence="9" id="KW-0963">Cytoplasm</keyword>
<evidence type="ECO:0000313" key="13">
    <source>
        <dbReference type="Proteomes" id="UP000186785"/>
    </source>
</evidence>
<evidence type="ECO:0000256" key="5">
    <source>
        <dbReference type="ARBA" id="ARBA00022722"/>
    </source>
</evidence>
<keyword evidence="7 9" id="KW-0378">Hydrolase</keyword>
<feature type="binding site" evidence="9">
    <location>
        <position position="134"/>
    </location>
    <ligand>
        <name>Mg(2+)</name>
        <dbReference type="ChEBI" id="CHEBI:18420"/>
    </ligand>
</feature>
<dbReference type="GO" id="GO:0046872">
    <property type="term" value="F:metal ion binding"/>
    <property type="evidence" value="ECO:0007669"/>
    <property type="project" value="UniProtKB-KW"/>
</dbReference>
<dbReference type="SMART" id="SM00535">
    <property type="entry name" value="RIBOc"/>
    <property type="match status" value="1"/>
</dbReference>
<dbReference type="HAMAP" id="MF_00104">
    <property type="entry name" value="RNase_III"/>
    <property type="match status" value="1"/>
</dbReference>
<comment type="function">
    <text evidence="9">Digests double-stranded RNA. Involved in the processing of primary rRNA transcript to yield the immediate precursors to the large and small rRNAs (23S and 16S). Processes some mRNAs, and tRNAs when they are encoded in the rRNA operon. Processes pre-crRNA and tracrRNA of type II CRISPR loci if present in the organism.</text>
</comment>
<dbReference type="CDD" id="cd10845">
    <property type="entry name" value="DSRM_RNAse_III_family"/>
    <property type="match status" value="1"/>
</dbReference>
<dbReference type="GO" id="GO:0003725">
    <property type="term" value="F:double-stranded RNA binding"/>
    <property type="evidence" value="ECO:0007669"/>
    <property type="project" value="TreeGrafter"/>
</dbReference>
<dbReference type="Gene3D" id="3.30.160.20">
    <property type="match status" value="1"/>
</dbReference>
<feature type="domain" description="DRBM" evidence="10">
    <location>
        <begin position="172"/>
        <end position="240"/>
    </location>
</feature>
<comment type="subunit">
    <text evidence="9">Homodimer.</text>
</comment>
<keyword evidence="3 9" id="KW-0698">rRNA processing</keyword>
<dbReference type="GO" id="GO:0019843">
    <property type="term" value="F:rRNA binding"/>
    <property type="evidence" value="ECO:0007669"/>
    <property type="project" value="UniProtKB-KW"/>
</dbReference>
<feature type="active site" evidence="9">
    <location>
        <position position="134"/>
    </location>
</feature>
<evidence type="ECO:0000256" key="2">
    <source>
        <dbReference type="ARBA" id="ARBA00010183"/>
    </source>
</evidence>
<keyword evidence="9" id="KW-0460">Magnesium</keyword>
<name>A0A1Q5PNG6_9ACTO</name>
<protein>
    <recommendedName>
        <fullName evidence="9">Ribonuclease 3</fullName>
        <ecNumber evidence="9">3.1.26.3</ecNumber>
    </recommendedName>
    <alternativeName>
        <fullName evidence="9">Ribonuclease III</fullName>
        <shortName evidence="9">RNase III</shortName>
    </alternativeName>
</protein>
<accession>A0A1Q5PNG6</accession>
<dbReference type="AlphaFoldDB" id="A0A1Q5PNG6"/>
<dbReference type="GO" id="GO:0006364">
    <property type="term" value="P:rRNA processing"/>
    <property type="evidence" value="ECO:0007669"/>
    <property type="project" value="UniProtKB-UniRule"/>
</dbReference>
<keyword evidence="4 9" id="KW-0507">mRNA processing</keyword>
<evidence type="ECO:0000313" key="12">
    <source>
        <dbReference type="EMBL" id="OKL48995.1"/>
    </source>
</evidence>